<dbReference type="AlphaFoldDB" id="A0A559JQ05"/>
<keyword evidence="2" id="KW-1185">Reference proteome</keyword>
<gene>
    <name evidence="1" type="ORF">FPZ45_05690</name>
</gene>
<evidence type="ECO:0000313" key="1">
    <source>
        <dbReference type="EMBL" id="TVY01938.1"/>
    </source>
</evidence>
<organism evidence="1 2">
    <name type="scientific">Cohnella terricola</name>
    <dbReference type="NCBI Taxonomy" id="1289167"/>
    <lineage>
        <taxon>Bacteria</taxon>
        <taxon>Bacillati</taxon>
        <taxon>Bacillota</taxon>
        <taxon>Bacilli</taxon>
        <taxon>Bacillales</taxon>
        <taxon>Paenibacillaceae</taxon>
        <taxon>Cohnella</taxon>
    </lineage>
</organism>
<evidence type="ECO:0000313" key="2">
    <source>
        <dbReference type="Proteomes" id="UP000316330"/>
    </source>
</evidence>
<proteinExistence type="predicted"/>
<protein>
    <submittedName>
        <fullName evidence="1">Uncharacterized protein</fullName>
    </submittedName>
</protein>
<reference evidence="1 2" key="1">
    <citation type="submission" date="2019-07" db="EMBL/GenBank/DDBJ databases">
        <authorList>
            <person name="Kim J."/>
        </authorList>
    </citation>
    <scope>NUCLEOTIDE SEQUENCE [LARGE SCALE GENOMIC DNA]</scope>
    <source>
        <strain evidence="1 2">G13</strain>
    </source>
</reference>
<dbReference type="Proteomes" id="UP000316330">
    <property type="component" value="Unassembled WGS sequence"/>
</dbReference>
<comment type="caution">
    <text evidence="1">The sequence shown here is derived from an EMBL/GenBank/DDBJ whole genome shotgun (WGS) entry which is preliminary data.</text>
</comment>
<dbReference type="OrthoDB" id="529831at2"/>
<sequence>MDRLSRKIGIALVVLALASVYSLCAFTDSVTAAGQSESPALLFTVRSSQSSSMVSTLLIESPSLIRQLLRAKEEPSEDGVLIPDLEVSLRHGKRESSYRLERSGKLWNPLTSAKLVLSKQTSRRLLKYADALRNKHYGQLIPWEQARNIVTRKSAFTITDLESGLSFRVQRRAGSSHADVQPLTKVDSAIMKRIYDGKWSWDRKAIVVQKDSLRIAASMNGMPHGGDGIPDNGFSGHFCVHFLDSTSHRSVIPDPDHQLMVYKAAGNLRAYFESSPPLALAERFIEALNRKDEILIRQIWDDPPNNKFKAFIQALGPYQSISVPQKWKKKFARTLQEESKTRLTTDIGLPIRILANGRTSRNDELHLVFKRNSFNAAWKIEDVFIIPAKEDHSSLMP</sequence>
<dbReference type="RefSeq" id="WP_144699335.1">
    <property type="nucleotide sequence ID" value="NZ_VNJJ01000003.1"/>
</dbReference>
<name>A0A559JQ05_9BACL</name>
<accession>A0A559JQ05</accession>
<dbReference type="EMBL" id="VNJJ01000003">
    <property type="protein sequence ID" value="TVY01938.1"/>
    <property type="molecule type" value="Genomic_DNA"/>
</dbReference>